<comment type="caution">
    <text evidence="2">The sequence shown here is derived from an EMBL/GenBank/DDBJ whole genome shotgun (WGS) entry which is preliminary data.</text>
</comment>
<organism evidence="2 3">
    <name type="scientific">Carnegiea gigantea</name>
    <dbReference type="NCBI Taxonomy" id="171969"/>
    <lineage>
        <taxon>Eukaryota</taxon>
        <taxon>Viridiplantae</taxon>
        <taxon>Streptophyta</taxon>
        <taxon>Embryophyta</taxon>
        <taxon>Tracheophyta</taxon>
        <taxon>Spermatophyta</taxon>
        <taxon>Magnoliopsida</taxon>
        <taxon>eudicotyledons</taxon>
        <taxon>Gunneridae</taxon>
        <taxon>Pentapetalae</taxon>
        <taxon>Caryophyllales</taxon>
        <taxon>Cactineae</taxon>
        <taxon>Cactaceae</taxon>
        <taxon>Cactoideae</taxon>
        <taxon>Echinocereeae</taxon>
        <taxon>Carnegiea</taxon>
    </lineage>
</organism>
<feature type="compositionally biased region" description="Basic residues" evidence="1">
    <location>
        <begin position="293"/>
        <end position="302"/>
    </location>
</feature>
<feature type="compositionally biased region" description="Low complexity" evidence="1">
    <location>
        <begin position="38"/>
        <end position="78"/>
    </location>
</feature>
<feature type="compositionally biased region" description="Low complexity" evidence="1">
    <location>
        <begin position="122"/>
        <end position="136"/>
    </location>
</feature>
<feature type="region of interest" description="Disordered" evidence="1">
    <location>
        <begin position="290"/>
        <end position="313"/>
    </location>
</feature>
<dbReference type="EMBL" id="JAKOGI010002297">
    <property type="protein sequence ID" value="KAJ8422322.1"/>
    <property type="molecule type" value="Genomic_DNA"/>
</dbReference>
<keyword evidence="3" id="KW-1185">Reference proteome</keyword>
<dbReference type="Pfam" id="PF07797">
    <property type="entry name" value="DUF1639"/>
    <property type="match status" value="1"/>
</dbReference>
<proteinExistence type="predicted"/>
<evidence type="ECO:0000256" key="1">
    <source>
        <dbReference type="SAM" id="MobiDB-lite"/>
    </source>
</evidence>
<dbReference type="InterPro" id="IPR012438">
    <property type="entry name" value="DUF1639"/>
</dbReference>
<feature type="region of interest" description="Disordered" evidence="1">
    <location>
        <begin position="1"/>
        <end position="139"/>
    </location>
</feature>
<dbReference type="AlphaFoldDB" id="A0A9Q1GN29"/>
<protein>
    <submittedName>
        <fullName evidence="2">Uncharacterized protein</fullName>
    </submittedName>
</protein>
<accession>A0A9Q1GN29</accession>
<reference evidence="2" key="1">
    <citation type="submission" date="2022-04" db="EMBL/GenBank/DDBJ databases">
        <title>Carnegiea gigantea Genome sequencing and assembly v2.</title>
        <authorList>
            <person name="Copetti D."/>
            <person name="Sanderson M.J."/>
            <person name="Burquez A."/>
            <person name="Wojciechowski M.F."/>
        </authorList>
    </citation>
    <scope>NUCLEOTIDE SEQUENCE</scope>
    <source>
        <strain evidence="2">SGP5-SGP5p</strain>
        <tissue evidence="2">Aerial part</tissue>
    </source>
</reference>
<feature type="compositionally biased region" description="Polar residues" evidence="1">
    <location>
        <begin position="1"/>
        <end position="17"/>
    </location>
</feature>
<sequence length="313" mass="34556">MYQTMSPDNLPSSSVRKSNTHFKSSKEDQNCPENGRISTSTQHPHPPSQQHQEQHQIGHNINTHISSSIHSHESSSPSRDVLLQWGQRKRSRCSRTEGRSMAEKHQSAIAMPPPLHPPSVASTSSNNGSRSGGTTRVRPNGLLYAKDGHGFLPSKNRSLTDQMGCTNGASPSRNGIGSSRGISRSSIGKRSPSCLEKNDNKVSGSGSIRKVKSDDSLGNGNHHHHHQVELAEQENNNGGYHHHHHHHQGTTMARLPVAEAEKGNGEVVEWPRIYISLSRKEKEDDFYAMKGTKLPHRPKKRAKAVDRALQLEV</sequence>
<evidence type="ECO:0000313" key="3">
    <source>
        <dbReference type="Proteomes" id="UP001153076"/>
    </source>
</evidence>
<feature type="region of interest" description="Disordered" evidence="1">
    <location>
        <begin position="167"/>
        <end position="226"/>
    </location>
</feature>
<gene>
    <name evidence="2" type="ORF">Cgig2_027691</name>
</gene>
<evidence type="ECO:0000313" key="2">
    <source>
        <dbReference type="EMBL" id="KAJ8422322.1"/>
    </source>
</evidence>
<dbReference type="PANTHER" id="PTHR33130">
    <property type="entry name" value="PUTATIVE (DUF1639)-RELATED"/>
    <property type="match status" value="1"/>
</dbReference>
<dbReference type="OrthoDB" id="2018605at2759"/>
<dbReference type="PANTHER" id="PTHR33130:SF33">
    <property type="entry name" value="PUTATIVE (DUF1639)-RELATED"/>
    <property type="match status" value="1"/>
</dbReference>
<feature type="compositionally biased region" description="Low complexity" evidence="1">
    <location>
        <begin position="170"/>
        <end position="193"/>
    </location>
</feature>
<name>A0A9Q1GN29_9CARY</name>
<feature type="compositionally biased region" description="Basic and acidic residues" evidence="1">
    <location>
        <begin position="94"/>
        <end position="106"/>
    </location>
</feature>
<dbReference type="Proteomes" id="UP001153076">
    <property type="component" value="Unassembled WGS sequence"/>
</dbReference>